<organism evidence="1 2">
    <name type="scientific">Streptomyces gancidicus BKS 13-15</name>
    <dbReference type="NCBI Taxonomy" id="1284664"/>
    <lineage>
        <taxon>Bacteria</taxon>
        <taxon>Bacillati</taxon>
        <taxon>Actinomycetota</taxon>
        <taxon>Actinomycetes</taxon>
        <taxon>Kitasatosporales</taxon>
        <taxon>Streptomycetaceae</taxon>
        <taxon>Streptomyces</taxon>
        <taxon>Streptomyces pseudogriseolus group</taxon>
    </lineage>
</organism>
<dbReference type="AlphaFoldDB" id="M3BW68"/>
<accession>M3BW68</accession>
<dbReference type="Proteomes" id="UP000011732">
    <property type="component" value="Unassembled WGS sequence"/>
</dbReference>
<gene>
    <name evidence="1" type="ORF">H114_14958</name>
</gene>
<evidence type="ECO:0000313" key="2">
    <source>
        <dbReference type="Proteomes" id="UP000011732"/>
    </source>
</evidence>
<dbReference type="EMBL" id="AOHP01000062">
    <property type="protein sequence ID" value="EMF28269.1"/>
    <property type="molecule type" value="Genomic_DNA"/>
</dbReference>
<name>M3BW68_STREZ</name>
<comment type="caution">
    <text evidence="1">The sequence shown here is derived from an EMBL/GenBank/DDBJ whole genome shotgun (WGS) entry which is preliminary data.</text>
</comment>
<evidence type="ECO:0000313" key="1">
    <source>
        <dbReference type="EMBL" id="EMF28269.1"/>
    </source>
</evidence>
<protein>
    <submittedName>
        <fullName evidence="1">Uncharacterized protein</fullName>
    </submittedName>
</protein>
<proteinExistence type="predicted"/>
<sequence>MGAAFQISGPPSHPRFQREDDCVWEAALDGPLIGQVVREMAGPQSVVSSAPRHTFSWPVVVGR</sequence>
<reference evidence="1 2" key="1">
    <citation type="journal article" date="2013" name="Genome Announc.">
        <title>Draft Genome Sequence of Streptomyces gancidicus Strain BKS 13-15.</title>
        <authorList>
            <person name="Kumar S."/>
            <person name="Kaur N."/>
            <person name="Singh N.K."/>
            <person name="Raghava G.P."/>
            <person name="Mayilraj S."/>
        </authorList>
    </citation>
    <scope>NUCLEOTIDE SEQUENCE [LARGE SCALE GENOMIC DNA]</scope>
    <source>
        <strain evidence="1 2">BKS 13-15</strain>
    </source>
</reference>
<keyword evidence="2" id="KW-1185">Reference proteome</keyword>